<reference evidence="12" key="2">
    <citation type="submission" date="2015-08" db="UniProtKB">
        <authorList>
            <consortium name="WormBaseParasite"/>
        </authorList>
    </citation>
    <scope>IDENTIFICATION</scope>
</reference>
<dbReference type="Gene3D" id="1.10.287.70">
    <property type="match status" value="1"/>
</dbReference>
<accession>A0A0K0FQF8</accession>
<feature type="domain" description="Potassium channel" evidence="10">
    <location>
        <begin position="252"/>
        <end position="326"/>
    </location>
</feature>
<dbReference type="GO" id="GO:0030322">
    <property type="term" value="P:stabilization of membrane potential"/>
    <property type="evidence" value="ECO:0007669"/>
    <property type="project" value="TreeGrafter"/>
</dbReference>
<feature type="transmembrane region" description="Helical" evidence="9">
    <location>
        <begin position="273"/>
        <end position="293"/>
    </location>
</feature>
<comment type="similarity">
    <text evidence="8">Belongs to the two pore domain potassium channel (TC 1.A.1.8) family.</text>
</comment>
<sequence length="611" mass="70162">MSLLLYRIRKLYYSNIFGITWPLVLLISYTLLGAVIFRNLELEKDQKQRLLFREKTEYAFSEVVNRLLKIKCPSNVPSNYDGQSNGVNTTYQRFLIRDSILFFVDHLNLTDVIEDRMGPSPWTIMGSMFYAGQLYTTIGYGNPVAKTNSGKLASIIYIMIGIPLFLIILKKIGKIMSETLTKIYQHYMYARKQLPSAKRNLIRKASIKLGKNIESISTISERVDSDTFVETSVVDEEVEEVEDFPIFLALLIMILWIALSAALFCIWETEWPYLTSVYFFFVSISTVGLGDIVPSKFDMIFVNFLLILIGLALLSMCINLIQTAIEKLLNDLLNEYINEIEMLGHQKNKKSDIVIFKDDKNDLHFKSDKKHSKGYRLKDWGSNIFKTWIEENLFKEIGFVEDDDEDEVKEDVEVIPKKKYNHFKLTPKKSLQRKLSNLRKSGNMSYHLRSTLLHKILTPDHFEPFDEDNKVKTKKDSIMITSSCQTETQQYPNPMSPYDNCTTPTDKNDVISIYSSPCDGSLISVAYNDVSYGYSNETLTNMYKIHKDSGTTASVDDARSCYSMNYINTPLSLRRVLNGELIYQNTGTHYPGDEGGTVKKKTSLVQFSNKT</sequence>
<protein>
    <submittedName>
        <fullName evidence="12">TWiK family of potassium channels protein 12 (inferred by orthology to a C. elegans protein)</fullName>
    </submittedName>
</protein>
<feature type="transmembrane region" description="Helical" evidence="9">
    <location>
        <begin position="152"/>
        <end position="169"/>
    </location>
</feature>
<comment type="subcellular location">
    <subcellularLocation>
        <location evidence="1">Membrane</location>
        <topology evidence="1">Multi-pass membrane protein</topology>
    </subcellularLocation>
</comment>
<dbReference type="Proteomes" id="UP000035680">
    <property type="component" value="Unassembled WGS sequence"/>
</dbReference>
<dbReference type="InterPro" id="IPR013099">
    <property type="entry name" value="K_chnl_dom"/>
</dbReference>
<evidence type="ECO:0000256" key="6">
    <source>
        <dbReference type="ARBA" id="ARBA00023136"/>
    </source>
</evidence>
<feature type="transmembrane region" description="Helical" evidence="9">
    <location>
        <begin position="300"/>
        <end position="321"/>
    </location>
</feature>
<dbReference type="PANTHER" id="PTHR11003:SF86">
    <property type="entry name" value="POTASSIUM CHANNEL DOMAIN-CONTAINING PROTEIN"/>
    <property type="match status" value="1"/>
</dbReference>
<evidence type="ECO:0000256" key="5">
    <source>
        <dbReference type="ARBA" id="ARBA00023065"/>
    </source>
</evidence>
<organism evidence="11 12">
    <name type="scientific">Strongyloides venezuelensis</name>
    <name type="common">Threadworm</name>
    <dbReference type="NCBI Taxonomy" id="75913"/>
    <lineage>
        <taxon>Eukaryota</taxon>
        <taxon>Metazoa</taxon>
        <taxon>Ecdysozoa</taxon>
        <taxon>Nematoda</taxon>
        <taxon>Chromadorea</taxon>
        <taxon>Rhabditida</taxon>
        <taxon>Tylenchina</taxon>
        <taxon>Panagrolaimomorpha</taxon>
        <taxon>Strongyloidoidea</taxon>
        <taxon>Strongyloididae</taxon>
        <taxon>Strongyloides</taxon>
    </lineage>
</organism>
<evidence type="ECO:0000313" key="12">
    <source>
        <dbReference type="WBParaSite" id="SVE_1164700.1"/>
    </source>
</evidence>
<evidence type="ECO:0000256" key="8">
    <source>
        <dbReference type="RuleBase" id="RU003857"/>
    </source>
</evidence>
<evidence type="ECO:0000256" key="7">
    <source>
        <dbReference type="ARBA" id="ARBA00023303"/>
    </source>
</evidence>
<proteinExistence type="inferred from homology"/>
<evidence type="ECO:0000313" key="11">
    <source>
        <dbReference type="Proteomes" id="UP000035680"/>
    </source>
</evidence>
<dbReference type="GO" id="GO:0015271">
    <property type="term" value="F:outward rectifier potassium channel activity"/>
    <property type="evidence" value="ECO:0007669"/>
    <property type="project" value="TreeGrafter"/>
</dbReference>
<evidence type="ECO:0000259" key="10">
    <source>
        <dbReference type="Pfam" id="PF07885"/>
    </source>
</evidence>
<evidence type="ECO:0000256" key="3">
    <source>
        <dbReference type="ARBA" id="ARBA00022692"/>
    </source>
</evidence>
<dbReference type="SUPFAM" id="SSF81324">
    <property type="entry name" value="Voltage-gated potassium channels"/>
    <property type="match status" value="2"/>
</dbReference>
<keyword evidence="4 9" id="KW-1133">Transmembrane helix</keyword>
<feature type="transmembrane region" description="Helical" evidence="9">
    <location>
        <begin position="246"/>
        <end position="267"/>
    </location>
</feature>
<evidence type="ECO:0000256" key="2">
    <source>
        <dbReference type="ARBA" id="ARBA00022448"/>
    </source>
</evidence>
<name>A0A0K0FQF8_STRVS</name>
<keyword evidence="2 8" id="KW-0813">Transport</keyword>
<dbReference type="PRINTS" id="PR01333">
    <property type="entry name" value="2POREKCHANEL"/>
</dbReference>
<dbReference type="STRING" id="75913.A0A0K0FQF8"/>
<feature type="transmembrane region" description="Helical" evidence="9">
    <location>
        <begin position="12"/>
        <end position="37"/>
    </location>
</feature>
<dbReference type="InterPro" id="IPR003280">
    <property type="entry name" value="2pore_dom_K_chnl"/>
</dbReference>
<reference evidence="11" key="1">
    <citation type="submission" date="2014-07" db="EMBL/GenBank/DDBJ databases">
        <authorList>
            <person name="Martin A.A"/>
            <person name="De Silva N."/>
        </authorList>
    </citation>
    <scope>NUCLEOTIDE SEQUENCE</scope>
</reference>
<dbReference type="GO" id="GO:0005886">
    <property type="term" value="C:plasma membrane"/>
    <property type="evidence" value="ECO:0007669"/>
    <property type="project" value="TreeGrafter"/>
</dbReference>
<dbReference type="GO" id="GO:0022841">
    <property type="term" value="F:potassium ion leak channel activity"/>
    <property type="evidence" value="ECO:0007669"/>
    <property type="project" value="TreeGrafter"/>
</dbReference>
<evidence type="ECO:0000256" key="4">
    <source>
        <dbReference type="ARBA" id="ARBA00022989"/>
    </source>
</evidence>
<dbReference type="AlphaFoldDB" id="A0A0K0FQF8"/>
<keyword evidence="5 8" id="KW-0406">Ion transport</keyword>
<feature type="domain" description="Potassium channel" evidence="10">
    <location>
        <begin position="116"/>
        <end position="177"/>
    </location>
</feature>
<keyword evidence="11" id="KW-1185">Reference proteome</keyword>
<dbReference type="Pfam" id="PF07885">
    <property type="entry name" value="Ion_trans_2"/>
    <property type="match status" value="2"/>
</dbReference>
<dbReference type="WBParaSite" id="SVE_1164700.1">
    <property type="protein sequence ID" value="SVE_1164700.1"/>
    <property type="gene ID" value="SVE_1164700"/>
</dbReference>
<dbReference type="PANTHER" id="PTHR11003">
    <property type="entry name" value="POTASSIUM CHANNEL, SUBFAMILY K"/>
    <property type="match status" value="1"/>
</dbReference>
<keyword evidence="7 8" id="KW-0407">Ion channel</keyword>
<evidence type="ECO:0000256" key="9">
    <source>
        <dbReference type="SAM" id="Phobius"/>
    </source>
</evidence>
<evidence type="ECO:0000256" key="1">
    <source>
        <dbReference type="ARBA" id="ARBA00004141"/>
    </source>
</evidence>
<keyword evidence="3 8" id="KW-0812">Transmembrane</keyword>
<keyword evidence="6 9" id="KW-0472">Membrane</keyword>